<evidence type="ECO:0000313" key="1">
    <source>
        <dbReference type="EMBL" id="EEF42141.1"/>
    </source>
</evidence>
<organism evidence="1 2">
    <name type="scientific">Ricinus communis</name>
    <name type="common">Castor bean</name>
    <dbReference type="NCBI Taxonomy" id="3988"/>
    <lineage>
        <taxon>Eukaryota</taxon>
        <taxon>Viridiplantae</taxon>
        <taxon>Streptophyta</taxon>
        <taxon>Embryophyta</taxon>
        <taxon>Tracheophyta</taxon>
        <taxon>Spermatophyta</taxon>
        <taxon>Magnoliopsida</taxon>
        <taxon>eudicotyledons</taxon>
        <taxon>Gunneridae</taxon>
        <taxon>Pentapetalae</taxon>
        <taxon>rosids</taxon>
        <taxon>fabids</taxon>
        <taxon>Malpighiales</taxon>
        <taxon>Euphorbiaceae</taxon>
        <taxon>Acalyphoideae</taxon>
        <taxon>Acalypheae</taxon>
        <taxon>Ricinus</taxon>
    </lineage>
</organism>
<reference evidence="2" key="1">
    <citation type="journal article" date="2010" name="Nat. Biotechnol.">
        <title>Draft genome sequence of the oilseed species Ricinus communis.</title>
        <authorList>
            <person name="Chan A.P."/>
            <person name="Crabtree J."/>
            <person name="Zhao Q."/>
            <person name="Lorenzi H."/>
            <person name="Orvis J."/>
            <person name="Puiu D."/>
            <person name="Melake-Berhan A."/>
            <person name="Jones K.M."/>
            <person name="Redman J."/>
            <person name="Chen G."/>
            <person name="Cahoon E.B."/>
            <person name="Gedil M."/>
            <person name="Stanke M."/>
            <person name="Haas B.J."/>
            <person name="Wortman J.R."/>
            <person name="Fraser-Liggett C.M."/>
            <person name="Ravel J."/>
            <person name="Rabinowicz P.D."/>
        </authorList>
    </citation>
    <scope>NUCLEOTIDE SEQUENCE [LARGE SCALE GENOMIC DNA]</scope>
    <source>
        <strain evidence="2">cv. Hale</strain>
    </source>
</reference>
<evidence type="ECO:0000313" key="2">
    <source>
        <dbReference type="Proteomes" id="UP000008311"/>
    </source>
</evidence>
<sequence length="109" mass="12126">MMLSQERLETLLRRRKPASNGPISINEALELELSRFGETLTFHALKGLCNAHSPDLLFIIETKNKKGGSVVAWNNSVSVSIINTLDFVSHYKTIALSCKIQFQAIPIVT</sequence>
<protein>
    <submittedName>
        <fullName evidence="1">Uncharacterized protein</fullName>
    </submittedName>
</protein>
<dbReference type="InParanoid" id="B9S2L0"/>
<accession>B9S2L0</accession>
<gene>
    <name evidence="1" type="ORF">RCOM_1209400</name>
</gene>
<dbReference type="AlphaFoldDB" id="B9S2L0"/>
<proteinExistence type="predicted"/>
<dbReference type="Proteomes" id="UP000008311">
    <property type="component" value="Unassembled WGS sequence"/>
</dbReference>
<name>B9S2L0_RICCO</name>
<keyword evidence="2" id="KW-1185">Reference proteome</keyword>
<dbReference type="EMBL" id="EQ973852">
    <property type="protein sequence ID" value="EEF42141.1"/>
    <property type="molecule type" value="Genomic_DNA"/>
</dbReference>